<name>A0A1E1LN71_9HELO</name>
<reference evidence="3" key="1">
    <citation type="submission" date="2016-03" db="EMBL/GenBank/DDBJ databases">
        <authorList>
            <person name="Ploux O."/>
        </authorList>
    </citation>
    <scope>NUCLEOTIDE SEQUENCE [LARGE SCALE GENOMIC DNA]</scope>
    <source>
        <strain evidence="3">UK7</strain>
    </source>
</reference>
<dbReference type="STRING" id="914237.A0A1E1LN71"/>
<evidence type="ECO:0000313" key="3">
    <source>
        <dbReference type="Proteomes" id="UP000178129"/>
    </source>
</evidence>
<dbReference type="AlphaFoldDB" id="A0A1E1LN71"/>
<dbReference type="InParanoid" id="A0A1E1LN71"/>
<feature type="domain" description="Tyrosinase copper-binding" evidence="1">
    <location>
        <begin position="106"/>
        <end position="134"/>
    </location>
</feature>
<dbReference type="SUPFAM" id="SSF48056">
    <property type="entry name" value="Di-copper centre-containing domain"/>
    <property type="match status" value="1"/>
</dbReference>
<dbReference type="InterPro" id="IPR008922">
    <property type="entry name" value="Di-copper_centre_dom_sf"/>
</dbReference>
<dbReference type="EMBL" id="FJUW01000061">
    <property type="protein sequence ID" value="CZT11259.1"/>
    <property type="molecule type" value="Genomic_DNA"/>
</dbReference>
<dbReference type="InterPro" id="IPR002227">
    <property type="entry name" value="Tyrosinase_Cu-bd"/>
</dbReference>
<dbReference type="Gene3D" id="1.10.1280.10">
    <property type="entry name" value="Di-copper center containing domain from catechol oxidase"/>
    <property type="match status" value="1"/>
</dbReference>
<proteinExistence type="predicted"/>
<accession>A0A1E1LN71</accession>
<evidence type="ECO:0000259" key="1">
    <source>
        <dbReference type="Pfam" id="PF00264"/>
    </source>
</evidence>
<sequence>MCLSSNRILERFVATKELSHTVIDQEMQAVSMHGLNPLFSTLNGAYIARIMGTFINASLEIPGRNTGGWVTAGPWANAMVLMGPGNSLSYTPHCIATDGGGRFNFGGAVEEMSEMYSSPVDPLFWVHHSMVHRMACPDNYFGHIPYKNITLKSPPVIGPLGAAVNIVQVMNTSCAPLGAYSYA</sequence>
<dbReference type="GO" id="GO:0016491">
    <property type="term" value="F:oxidoreductase activity"/>
    <property type="evidence" value="ECO:0007669"/>
    <property type="project" value="InterPro"/>
</dbReference>
<gene>
    <name evidence="2" type="ORF">RCO7_09950</name>
</gene>
<organism evidence="2 3">
    <name type="scientific">Rhynchosporium graminicola</name>
    <dbReference type="NCBI Taxonomy" id="2792576"/>
    <lineage>
        <taxon>Eukaryota</taxon>
        <taxon>Fungi</taxon>
        <taxon>Dikarya</taxon>
        <taxon>Ascomycota</taxon>
        <taxon>Pezizomycotina</taxon>
        <taxon>Leotiomycetes</taxon>
        <taxon>Helotiales</taxon>
        <taxon>Ploettnerulaceae</taxon>
        <taxon>Rhynchosporium</taxon>
    </lineage>
</organism>
<comment type="caution">
    <text evidence="2">The sequence shown here is derived from an EMBL/GenBank/DDBJ whole genome shotgun (WGS) entry which is preliminary data.</text>
</comment>
<keyword evidence="3" id="KW-1185">Reference proteome</keyword>
<protein>
    <recommendedName>
        <fullName evidence="1">Tyrosinase copper-binding domain-containing protein</fullName>
    </recommendedName>
</protein>
<evidence type="ECO:0000313" key="2">
    <source>
        <dbReference type="EMBL" id="CZT11259.1"/>
    </source>
</evidence>
<dbReference type="Proteomes" id="UP000178129">
    <property type="component" value="Unassembled WGS sequence"/>
</dbReference>
<dbReference type="Pfam" id="PF00264">
    <property type="entry name" value="Tyrosinase"/>
    <property type="match status" value="1"/>
</dbReference>